<accession>A0A9D3UZH5</accession>
<evidence type="ECO:0000256" key="2">
    <source>
        <dbReference type="SAM" id="Phobius"/>
    </source>
</evidence>
<gene>
    <name evidence="3" type="ORF">J1N35_029726</name>
</gene>
<keyword evidence="2" id="KW-0812">Transmembrane</keyword>
<evidence type="ECO:0000313" key="3">
    <source>
        <dbReference type="EMBL" id="KAH1064739.1"/>
    </source>
</evidence>
<keyword evidence="4" id="KW-1185">Reference proteome</keyword>
<dbReference type="AlphaFoldDB" id="A0A9D3UZH5"/>
<comment type="caution">
    <text evidence="3">The sequence shown here is derived from an EMBL/GenBank/DDBJ whole genome shotgun (WGS) entry which is preliminary data.</text>
</comment>
<keyword evidence="2" id="KW-0472">Membrane</keyword>
<feature type="transmembrane region" description="Helical" evidence="2">
    <location>
        <begin position="29"/>
        <end position="47"/>
    </location>
</feature>
<protein>
    <submittedName>
        <fullName evidence="3">Uncharacterized protein</fullName>
    </submittedName>
</protein>
<reference evidence="3 4" key="1">
    <citation type="journal article" date="2021" name="Plant Biotechnol. J.">
        <title>Multi-omics assisted identification of the key and species-specific regulatory components of drought-tolerant mechanisms in Gossypium stocksii.</title>
        <authorList>
            <person name="Yu D."/>
            <person name="Ke L."/>
            <person name="Zhang D."/>
            <person name="Wu Y."/>
            <person name="Sun Y."/>
            <person name="Mei J."/>
            <person name="Sun J."/>
            <person name="Sun Y."/>
        </authorList>
    </citation>
    <scope>NUCLEOTIDE SEQUENCE [LARGE SCALE GENOMIC DNA]</scope>
    <source>
        <strain evidence="4">cv. E1</strain>
        <tissue evidence="3">Leaf</tissue>
    </source>
</reference>
<dbReference type="Proteomes" id="UP000828251">
    <property type="component" value="Unassembled WGS sequence"/>
</dbReference>
<feature type="region of interest" description="Disordered" evidence="1">
    <location>
        <begin position="1"/>
        <end position="22"/>
    </location>
</feature>
<evidence type="ECO:0000256" key="1">
    <source>
        <dbReference type="SAM" id="MobiDB-lite"/>
    </source>
</evidence>
<sequence>MENPKSQNARGSVHQGAASHGSRRCALKHASLAATLAMGVCPLALLLTRKYALAMPSTRMASALESLLSIF</sequence>
<name>A0A9D3UZH5_9ROSI</name>
<dbReference type="EMBL" id="JAIQCV010000009">
    <property type="protein sequence ID" value="KAH1064739.1"/>
    <property type="molecule type" value="Genomic_DNA"/>
</dbReference>
<keyword evidence="2" id="KW-1133">Transmembrane helix</keyword>
<evidence type="ECO:0000313" key="4">
    <source>
        <dbReference type="Proteomes" id="UP000828251"/>
    </source>
</evidence>
<organism evidence="3 4">
    <name type="scientific">Gossypium stocksii</name>
    <dbReference type="NCBI Taxonomy" id="47602"/>
    <lineage>
        <taxon>Eukaryota</taxon>
        <taxon>Viridiplantae</taxon>
        <taxon>Streptophyta</taxon>
        <taxon>Embryophyta</taxon>
        <taxon>Tracheophyta</taxon>
        <taxon>Spermatophyta</taxon>
        <taxon>Magnoliopsida</taxon>
        <taxon>eudicotyledons</taxon>
        <taxon>Gunneridae</taxon>
        <taxon>Pentapetalae</taxon>
        <taxon>rosids</taxon>
        <taxon>malvids</taxon>
        <taxon>Malvales</taxon>
        <taxon>Malvaceae</taxon>
        <taxon>Malvoideae</taxon>
        <taxon>Gossypium</taxon>
    </lineage>
</organism>
<feature type="compositionally biased region" description="Polar residues" evidence="1">
    <location>
        <begin position="1"/>
        <end position="10"/>
    </location>
</feature>
<proteinExistence type="predicted"/>